<organism evidence="2 3">
    <name type="scientific">Helicobacter valdiviensis</name>
    <dbReference type="NCBI Taxonomy" id="1458358"/>
    <lineage>
        <taxon>Bacteria</taxon>
        <taxon>Pseudomonadati</taxon>
        <taxon>Campylobacterota</taxon>
        <taxon>Epsilonproteobacteria</taxon>
        <taxon>Campylobacterales</taxon>
        <taxon>Helicobacteraceae</taxon>
        <taxon>Helicobacter</taxon>
    </lineage>
</organism>
<evidence type="ECO:0000313" key="2">
    <source>
        <dbReference type="EMBL" id="PZT49063.1"/>
    </source>
</evidence>
<dbReference type="NCBIfam" id="TIGR00176">
    <property type="entry name" value="mobB"/>
    <property type="match status" value="1"/>
</dbReference>
<comment type="caution">
    <text evidence="2">The sequence shown here is derived from an EMBL/GenBank/DDBJ whole genome shotgun (WGS) entry which is preliminary data.</text>
</comment>
<dbReference type="InterPro" id="IPR052539">
    <property type="entry name" value="MGD_biosynthesis_adapter"/>
</dbReference>
<dbReference type="Pfam" id="PF03205">
    <property type="entry name" value="MobB"/>
    <property type="match status" value="1"/>
</dbReference>
<dbReference type="RefSeq" id="WP_111228813.1">
    <property type="nucleotide sequence ID" value="NZ_NBIU01000001.1"/>
</dbReference>
<dbReference type="PANTHER" id="PTHR40072">
    <property type="entry name" value="MOLYBDOPTERIN-GUANINE DINUCLEOTIDE BIOSYNTHESIS ADAPTER PROTEIN-RELATED"/>
    <property type="match status" value="1"/>
</dbReference>
<name>A0A2W6PQP2_9HELI</name>
<protein>
    <submittedName>
        <fullName evidence="2">Molybdopterin-guanine dinucleotide biosynthesis protein B</fullName>
    </submittedName>
</protein>
<keyword evidence="3" id="KW-1185">Reference proteome</keyword>
<gene>
    <name evidence="2" type="ORF">B6S12_00255</name>
</gene>
<dbReference type="InterPro" id="IPR004435">
    <property type="entry name" value="MobB_dom"/>
</dbReference>
<dbReference type="EMBL" id="NBIU01000001">
    <property type="protein sequence ID" value="PZT49063.1"/>
    <property type="molecule type" value="Genomic_DNA"/>
</dbReference>
<accession>A0A2W6PQP2</accession>
<dbReference type="SUPFAM" id="SSF52540">
    <property type="entry name" value="P-loop containing nucleoside triphosphate hydrolases"/>
    <property type="match status" value="1"/>
</dbReference>
<dbReference type="Gene3D" id="3.40.50.300">
    <property type="entry name" value="P-loop containing nucleotide triphosphate hydrolases"/>
    <property type="match status" value="1"/>
</dbReference>
<sequence>MRIVAFTGNSNSGKTTLIEKLSLLLSPHKKVSIIKHDPKDKAIFDTEKKDSDRFYKSGANVAIYGAKKSAIHLQYSPSLEEIINFLSPCDYLFIEGLKELPYPRICVARGEIDTRFYPYILALATTKDTQTSQVPKHLDLLDLDNTQQILDWINTNIKDQK</sequence>
<dbReference type="GO" id="GO:0005525">
    <property type="term" value="F:GTP binding"/>
    <property type="evidence" value="ECO:0007669"/>
    <property type="project" value="InterPro"/>
</dbReference>
<dbReference type="GO" id="GO:0006777">
    <property type="term" value="P:Mo-molybdopterin cofactor biosynthetic process"/>
    <property type="evidence" value="ECO:0007669"/>
    <property type="project" value="InterPro"/>
</dbReference>
<dbReference type="AlphaFoldDB" id="A0A2W6PQP2"/>
<feature type="domain" description="Molybdopterin-guanine dinucleotide biosynthesis protein B (MobB)" evidence="1">
    <location>
        <begin position="3"/>
        <end position="115"/>
    </location>
</feature>
<evidence type="ECO:0000259" key="1">
    <source>
        <dbReference type="Pfam" id="PF03205"/>
    </source>
</evidence>
<dbReference type="Proteomes" id="UP000249746">
    <property type="component" value="Unassembled WGS sequence"/>
</dbReference>
<reference evidence="2 3" key="1">
    <citation type="submission" date="2017-03" db="EMBL/GenBank/DDBJ databases">
        <title>Genomic and clinical evidence uncovers the enterohepatic species Helicobacter valdiviensis as a potential human intestinal pathogen.</title>
        <authorList>
            <person name="Fresia P."/>
            <person name="Jara R."/>
            <person name="Sierra R."/>
            <person name="Ferres I."/>
            <person name="Greif G."/>
            <person name="Iraola G."/>
            <person name="Collado L."/>
        </authorList>
    </citation>
    <scope>NUCLEOTIDE SEQUENCE [LARGE SCALE GENOMIC DNA]</scope>
    <source>
        <strain evidence="2 3">WBE14</strain>
    </source>
</reference>
<dbReference type="PANTHER" id="PTHR40072:SF1">
    <property type="entry name" value="MOLYBDOPTERIN-GUANINE DINUCLEOTIDE BIOSYNTHESIS ADAPTER PROTEIN"/>
    <property type="match status" value="1"/>
</dbReference>
<dbReference type="OrthoDB" id="9786803at2"/>
<dbReference type="CDD" id="cd03116">
    <property type="entry name" value="MobB"/>
    <property type="match status" value="1"/>
</dbReference>
<evidence type="ECO:0000313" key="3">
    <source>
        <dbReference type="Proteomes" id="UP000249746"/>
    </source>
</evidence>
<proteinExistence type="predicted"/>
<dbReference type="InterPro" id="IPR027417">
    <property type="entry name" value="P-loop_NTPase"/>
</dbReference>